<dbReference type="eggNOG" id="KOG2378">
    <property type="taxonomic scope" value="Eukaryota"/>
</dbReference>
<evidence type="ECO:0000259" key="6">
    <source>
        <dbReference type="PROSITE" id="PS50042"/>
    </source>
</evidence>
<keyword evidence="2 3" id="KW-0344">Guanine-nucleotide releasing factor</keyword>
<dbReference type="PROSITE" id="PS50042">
    <property type="entry name" value="CNMP_BINDING_3"/>
    <property type="match status" value="1"/>
</dbReference>
<reference evidence="10" key="1">
    <citation type="submission" date="2011-05" db="EMBL/GenBank/DDBJ databases">
        <authorList>
            <person name="Richards S.R."/>
            <person name="Qu J."/>
            <person name="Jiang H."/>
            <person name="Jhangiani S.N."/>
            <person name="Agravi P."/>
            <person name="Goodspeed R."/>
            <person name="Gross S."/>
            <person name="Mandapat C."/>
            <person name="Jackson L."/>
            <person name="Mathew T."/>
            <person name="Pu L."/>
            <person name="Thornton R."/>
            <person name="Saada N."/>
            <person name="Wilczek-Boney K.B."/>
            <person name="Lee S."/>
            <person name="Kovar C."/>
            <person name="Wu Y."/>
            <person name="Scherer S.E."/>
            <person name="Worley K.C."/>
            <person name="Muzny D.M."/>
            <person name="Gibbs R."/>
        </authorList>
    </citation>
    <scope>NUCLEOTIDE SEQUENCE</scope>
    <source>
        <strain evidence="10">Brora</strain>
    </source>
</reference>
<dbReference type="Pfam" id="PF00610">
    <property type="entry name" value="DEP"/>
    <property type="match status" value="1"/>
</dbReference>
<dbReference type="InterPro" id="IPR036964">
    <property type="entry name" value="RASGEF_cat_dom_sf"/>
</dbReference>
<feature type="domain" description="Ras-associating" evidence="8">
    <location>
        <begin position="572"/>
        <end position="651"/>
    </location>
</feature>
<evidence type="ECO:0000256" key="3">
    <source>
        <dbReference type="PROSITE-ProRule" id="PRU00168"/>
    </source>
</evidence>
<dbReference type="SMART" id="SM00049">
    <property type="entry name" value="DEP"/>
    <property type="match status" value="1"/>
</dbReference>
<dbReference type="EnsemblMetazoa" id="SMAR010671-RA">
    <property type="protein sequence ID" value="SMAR010671-PA"/>
    <property type="gene ID" value="SMAR010671"/>
</dbReference>
<dbReference type="CDD" id="cd00155">
    <property type="entry name" value="RasGEF"/>
    <property type="match status" value="1"/>
</dbReference>
<dbReference type="InterPro" id="IPR018490">
    <property type="entry name" value="cNMP-bd_dom_sf"/>
</dbReference>
<dbReference type="PANTHER" id="PTHR23113:SF327">
    <property type="entry name" value="EXCHANGE PROTEIN DIRECTLY ACTIVATED BY CAMP, ISOFORM E"/>
    <property type="match status" value="1"/>
</dbReference>
<dbReference type="InterPro" id="IPR000595">
    <property type="entry name" value="cNMP-bd_dom"/>
</dbReference>
<dbReference type="InterPro" id="IPR008937">
    <property type="entry name" value="Ras-like_GEF"/>
</dbReference>
<feature type="compositionally biased region" description="Low complexity" evidence="4">
    <location>
        <begin position="78"/>
        <end position="97"/>
    </location>
</feature>
<dbReference type="OMA" id="CVRLCCV"/>
<dbReference type="InterPro" id="IPR019804">
    <property type="entry name" value="Ras_G-nucl-exch_fac_CS"/>
</dbReference>
<dbReference type="STRING" id="126957.T1JAB1"/>
<dbReference type="CDD" id="cd04437">
    <property type="entry name" value="DEP_Epac"/>
    <property type="match status" value="1"/>
</dbReference>
<evidence type="ECO:0000256" key="4">
    <source>
        <dbReference type="SAM" id="MobiDB-lite"/>
    </source>
</evidence>
<dbReference type="GO" id="GO:0005085">
    <property type="term" value="F:guanyl-nucleotide exchange factor activity"/>
    <property type="evidence" value="ECO:0007669"/>
    <property type="project" value="UniProtKB-KW"/>
</dbReference>
<dbReference type="InterPro" id="IPR000159">
    <property type="entry name" value="RA_dom"/>
</dbReference>
<dbReference type="SMART" id="SM00147">
    <property type="entry name" value="RasGEF"/>
    <property type="match status" value="1"/>
</dbReference>
<dbReference type="AlphaFoldDB" id="T1JAB1"/>
<dbReference type="Proteomes" id="UP000014500">
    <property type="component" value="Unassembled WGS sequence"/>
</dbReference>
<feature type="region of interest" description="Disordered" evidence="4">
    <location>
        <begin position="69"/>
        <end position="112"/>
    </location>
</feature>
<dbReference type="PROSITE" id="PS50009">
    <property type="entry name" value="RASGEF_CAT"/>
    <property type="match status" value="1"/>
</dbReference>
<comment type="similarity">
    <text evidence="1">Belongs to the RAPGEF2 family.</text>
</comment>
<dbReference type="InterPro" id="IPR036388">
    <property type="entry name" value="WH-like_DNA-bd_sf"/>
</dbReference>
<dbReference type="Gene3D" id="1.10.8.1240">
    <property type="match status" value="1"/>
</dbReference>
<dbReference type="Gene3D" id="1.20.870.10">
    <property type="entry name" value="Son of sevenless (SoS) protein Chain: S domain 1"/>
    <property type="match status" value="2"/>
</dbReference>
<evidence type="ECO:0000259" key="7">
    <source>
        <dbReference type="PROSITE" id="PS50186"/>
    </source>
</evidence>
<dbReference type="PROSITE" id="PS50200">
    <property type="entry name" value="RA"/>
    <property type="match status" value="1"/>
</dbReference>
<dbReference type="FunFam" id="1.10.840.10:FF:000002">
    <property type="entry name" value="Rap guanine nucleotide exchange factor 4"/>
    <property type="match status" value="1"/>
</dbReference>
<dbReference type="GO" id="GO:0007265">
    <property type="term" value="P:Ras protein signal transduction"/>
    <property type="evidence" value="ECO:0007669"/>
    <property type="project" value="TreeGrafter"/>
</dbReference>
<dbReference type="GO" id="GO:0005886">
    <property type="term" value="C:plasma membrane"/>
    <property type="evidence" value="ECO:0007669"/>
    <property type="project" value="TreeGrafter"/>
</dbReference>
<dbReference type="Gene3D" id="1.10.840.10">
    <property type="entry name" value="Ras guanine-nucleotide exchange factors catalytic domain"/>
    <property type="match status" value="1"/>
</dbReference>
<dbReference type="PROSITE" id="PS00720">
    <property type="entry name" value="RASGEF"/>
    <property type="match status" value="1"/>
</dbReference>
<dbReference type="SUPFAM" id="SSF46785">
    <property type="entry name" value="Winged helix' DNA-binding domain"/>
    <property type="match status" value="1"/>
</dbReference>
<organism evidence="9 10">
    <name type="scientific">Strigamia maritima</name>
    <name type="common">European centipede</name>
    <name type="synonym">Geophilus maritimus</name>
    <dbReference type="NCBI Taxonomy" id="126957"/>
    <lineage>
        <taxon>Eukaryota</taxon>
        <taxon>Metazoa</taxon>
        <taxon>Ecdysozoa</taxon>
        <taxon>Arthropoda</taxon>
        <taxon>Myriapoda</taxon>
        <taxon>Chilopoda</taxon>
        <taxon>Pleurostigmophora</taxon>
        <taxon>Geophilomorpha</taxon>
        <taxon>Linotaeniidae</taxon>
        <taxon>Strigamia</taxon>
    </lineage>
</organism>
<reference evidence="9" key="2">
    <citation type="submission" date="2015-02" db="UniProtKB">
        <authorList>
            <consortium name="EnsemblMetazoa"/>
        </authorList>
    </citation>
    <scope>IDENTIFICATION</scope>
</reference>
<feature type="domain" description="Cyclic nucleotide-binding" evidence="6">
    <location>
        <begin position="274"/>
        <end position="376"/>
    </location>
</feature>
<evidence type="ECO:0000256" key="2">
    <source>
        <dbReference type="ARBA" id="ARBA00022658"/>
    </source>
</evidence>
<dbReference type="InterPro" id="IPR029071">
    <property type="entry name" value="Ubiquitin-like_domsf"/>
</dbReference>
<evidence type="ECO:0000259" key="8">
    <source>
        <dbReference type="PROSITE" id="PS50200"/>
    </source>
</evidence>
<protein>
    <recommendedName>
        <fullName evidence="11">Rap guanine nucleotide exchange factor 4</fullName>
    </recommendedName>
</protein>
<dbReference type="SUPFAM" id="SSF48366">
    <property type="entry name" value="Ras GEF"/>
    <property type="match status" value="1"/>
</dbReference>
<accession>T1JAB1</accession>
<dbReference type="InterPro" id="IPR036390">
    <property type="entry name" value="WH_DNA-bd_sf"/>
</dbReference>
<evidence type="ECO:0000313" key="9">
    <source>
        <dbReference type="EnsemblMetazoa" id="SMAR010671-PA"/>
    </source>
</evidence>
<dbReference type="Pfam" id="PF00027">
    <property type="entry name" value="cNMP_binding"/>
    <property type="match status" value="1"/>
</dbReference>
<dbReference type="PRINTS" id="PR00103">
    <property type="entry name" value="CAMPKINASE"/>
</dbReference>
<dbReference type="Pfam" id="PF00617">
    <property type="entry name" value="RasGEF"/>
    <property type="match status" value="1"/>
</dbReference>
<dbReference type="PROSITE" id="PS50186">
    <property type="entry name" value="DEP"/>
    <property type="match status" value="1"/>
</dbReference>
<dbReference type="EMBL" id="JH431989">
    <property type="status" value="NOT_ANNOTATED_CDS"/>
    <property type="molecule type" value="Genomic_DNA"/>
</dbReference>
<dbReference type="SUPFAM" id="SSF51206">
    <property type="entry name" value="cAMP-binding domain-like"/>
    <property type="match status" value="1"/>
</dbReference>
<proteinExistence type="inferred from homology"/>
<evidence type="ECO:0000256" key="1">
    <source>
        <dbReference type="ARBA" id="ARBA00010829"/>
    </source>
</evidence>
<dbReference type="InterPro" id="IPR023578">
    <property type="entry name" value="Ras_GEF_dom_sf"/>
</dbReference>
<keyword evidence="10" id="KW-1185">Reference proteome</keyword>
<dbReference type="Gene3D" id="1.10.10.10">
    <property type="entry name" value="Winged helix-like DNA-binding domain superfamily/Winged helix DNA-binding domain"/>
    <property type="match status" value="1"/>
</dbReference>
<feature type="domain" description="DEP" evidence="7">
    <location>
        <begin position="135"/>
        <end position="209"/>
    </location>
</feature>
<dbReference type="Gene3D" id="2.60.120.10">
    <property type="entry name" value="Jelly Rolls"/>
    <property type="match status" value="1"/>
</dbReference>
<dbReference type="Gene3D" id="3.10.20.90">
    <property type="entry name" value="Phosphatidylinositol 3-kinase Catalytic Subunit, Chain A, domain 1"/>
    <property type="match status" value="1"/>
</dbReference>
<dbReference type="PANTHER" id="PTHR23113">
    <property type="entry name" value="GUANINE NUCLEOTIDE EXCHANGE FACTOR"/>
    <property type="match status" value="1"/>
</dbReference>
<evidence type="ECO:0000313" key="10">
    <source>
        <dbReference type="Proteomes" id="UP000014500"/>
    </source>
</evidence>
<evidence type="ECO:0000259" key="5">
    <source>
        <dbReference type="PROSITE" id="PS50009"/>
    </source>
</evidence>
<sequence length="915" mass="105377">MLAIPVAECRNLHIFRDYLLANEILATDLLEGNEWLCDSLANFFPVSDEIIESWKIELILTSPESERLANHSDECRSPEQSVASAAPSSPVRQQPQMPKKPPDPQDIPNPGLPIVEIPSEQINRVGWVMRTLILARNPQMIRDRKYHLHTYRKCMVGTEMVDWILSQGNIHSRSHAIAMWQVILEEGVIAHVTEEHHFKDKYLFYRFRDDKMGVGTMPSLQEKKDAEEVLQDTLALMLAAGPDAMMRMILRKPSHERTLDDLELIYEELVHIKALSHLSNSVKRELASVVVFESHQTADAVPVFHQGDEGKSWYIIIKGSVNVVIYGKGVVCTLHEGDDFGKLALMNDAPRAATIVLRDDNCHFLRVDKEDFNRIVRDVEANTVRLKEHGQDVLVLEKIPTSSGHSTDSQSHYKYAVMAGTPQKMLEHLLETRIDSRTEISDVFLEDFFLTHSSNTNHETDFITANKRRVVTFVVNWVHIIRDAVFDDSTTATFLDELNNVVRADSRRYNLQEEVKTMSRIIDTKQKFVEDRQTSTGRKWKLQPSGHLVRVSRSNGQEDGNSMHQPPMRQTDDVIFKVYCADHTYGTLKMPLGATAEMIKRCAADKLGLKDDLLLVEVKSTGERVVFKDTEVSIPTGLSLNGRIFITPRDHVDALTPLAEQDGPTEGTATNIEMFSSRDLAFHLMAIDWDLFSNVHEYEMIYHVFGRHQFRRIMSNLDVFLRRFNEVQYWIATEMCLTKTLSKRVQLIRKFIKMAAYCRDFQNLNAFFAIVMGLNNVAVSRLSQTWEKLPSKFKKMFSEFETLIDPSRNHRVYRITMAKMAPPIIPFMPLLIKDMTFTHEGNKTYYEGLVNFEKMHMLAQTLRTIRHCRSQPFHYDEALLTKNDLEIRQFLRNLSIIENPRILTQLSHKLEPRRG</sequence>
<dbReference type="InterPro" id="IPR014710">
    <property type="entry name" value="RmlC-like_jellyroll"/>
</dbReference>
<feature type="domain" description="Ras-GEF" evidence="5">
    <location>
        <begin position="676"/>
        <end position="913"/>
    </location>
</feature>
<dbReference type="SUPFAM" id="SSF54236">
    <property type="entry name" value="Ubiquitin-like"/>
    <property type="match status" value="1"/>
</dbReference>
<dbReference type="CDD" id="cd00038">
    <property type="entry name" value="CAP_ED"/>
    <property type="match status" value="1"/>
</dbReference>
<dbReference type="HOGENOM" id="CLU_006829_1_0_1"/>
<evidence type="ECO:0008006" key="11">
    <source>
        <dbReference type="Google" id="ProtNLM"/>
    </source>
</evidence>
<dbReference type="InterPro" id="IPR001895">
    <property type="entry name" value="RASGEF_cat_dom"/>
</dbReference>
<dbReference type="InterPro" id="IPR000591">
    <property type="entry name" value="DEP_dom"/>
</dbReference>
<dbReference type="SMART" id="SM00100">
    <property type="entry name" value="cNMP"/>
    <property type="match status" value="1"/>
</dbReference>
<dbReference type="PhylomeDB" id="T1JAB1"/>
<dbReference type="FunFam" id="2.60.120.10:FF:000015">
    <property type="entry name" value="Rap guanine nucleotide exchange factor 4"/>
    <property type="match status" value="1"/>
</dbReference>
<name>T1JAB1_STRMM</name>